<keyword evidence="1" id="KW-1133">Transmembrane helix</keyword>
<keyword evidence="1" id="KW-0812">Transmembrane</keyword>
<protein>
    <submittedName>
        <fullName evidence="2">Uncharacterized protein</fullName>
    </submittedName>
</protein>
<evidence type="ECO:0000313" key="2">
    <source>
        <dbReference type="EMBL" id="EKO16133.1"/>
    </source>
</evidence>
<dbReference type="Proteomes" id="UP000006253">
    <property type="component" value="Unassembled WGS sequence"/>
</dbReference>
<organism evidence="2 3">
    <name type="scientific">Leptospira kirschneri str. H1</name>
    <dbReference type="NCBI Taxonomy" id="1049966"/>
    <lineage>
        <taxon>Bacteria</taxon>
        <taxon>Pseudomonadati</taxon>
        <taxon>Spirochaetota</taxon>
        <taxon>Spirochaetia</taxon>
        <taxon>Leptospirales</taxon>
        <taxon>Leptospiraceae</taxon>
        <taxon>Leptospira</taxon>
    </lineage>
</organism>
<name>A0A0E2BFY7_9LEPT</name>
<reference evidence="2 3" key="1">
    <citation type="submission" date="2012-10" db="EMBL/GenBank/DDBJ databases">
        <authorList>
            <person name="Harkins D.M."/>
            <person name="Durkin A.S."/>
            <person name="Brinkac L.M."/>
            <person name="Selengut J.D."/>
            <person name="Sanka R."/>
            <person name="DePew J."/>
            <person name="Purushe J."/>
            <person name="Peacock S.J."/>
            <person name="Thaipadungpanit J."/>
            <person name="Wuthiekanun V.W."/>
            <person name="Day N.P."/>
            <person name="Vinetz J.M."/>
            <person name="Sutton G.G."/>
            <person name="Nelson W.C."/>
            <person name="Fouts D.E."/>
        </authorList>
    </citation>
    <scope>NUCLEOTIDE SEQUENCE [LARGE SCALE GENOMIC DNA]</scope>
    <source>
        <strain evidence="2 3">H1</strain>
    </source>
</reference>
<dbReference type="AlphaFoldDB" id="A0A0E2BFY7"/>
<sequence length="37" mass="4236">MTALNASSMSHFILNRIQVTVFGSVFKVMVSFFLKQR</sequence>
<dbReference type="EMBL" id="AHMY02000034">
    <property type="protein sequence ID" value="EKO16133.1"/>
    <property type="molecule type" value="Genomic_DNA"/>
</dbReference>
<evidence type="ECO:0000256" key="1">
    <source>
        <dbReference type="SAM" id="Phobius"/>
    </source>
</evidence>
<comment type="caution">
    <text evidence="2">The sequence shown here is derived from an EMBL/GenBank/DDBJ whole genome shotgun (WGS) entry which is preliminary data.</text>
</comment>
<accession>A0A0E2BFY7</accession>
<evidence type="ECO:0000313" key="3">
    <source>
        <dbReference type="Proteomes" id="UP000006253"/>
    </source>
</evidence>
<gene>
    <name evidence="2" type="ORF">LEP1GSC081_3712</name>
</gene>
<feature type="transmembrane region" description="Helical" evidence="1">
    <location>
        <begin position="12"/>
        <end position="34"/>
    </location>
</feature>
<keyword evidence="1" id="KW-0472">Membrane</keyword>
<proteinExistence type="predicted"/>